<keyword evidence="4" id="KW-1185">Reference proteome</keyword>
<dbReference type="Gene3D" id="3.40.50.12780">
    <property type="entry name" value="N-terminal domain of ligase-like"/>
    <property type="match status" value="1"/>
</dbReference>
<feature type="domain" description="AMP-binding enzyme C-terminal" evidence="2">
    <location>
        <begin position="434"/>
        <end position="508"/>
    </location>
</feature>
<feature type="domain" description="AMP-dependent synthetase/ligase" evidence="1">
    <location>
        <begin position="21"/>
        <end position="383"/>
    </location>
</feature>
<protein>
    <submittedName>
        <fullName evidence="3">Class I adenylate-forming enzyme family protein</fullName>
    </submittedName>
</protein>
<dbReference type="InterPro" id="IPR025110">
    <property type="entry name" value="AMP-bd_C"/>
</dbReference>
<gene>
    <name evidence="3" type="ORF">ACFQZM_16465</name>
</gene>
<dbReference type="Gene3D" id="3.30.300.30">
    <property type="match status" value="1"/>
</dbReference>
<dbReference type="EMBL" id="JBHTGP010000008">
    <property type="protein sequence ID" value="MFD0686097.1"/>
    <property type="molecule type" value="Genomic_DNA"/>
</dbReference>
<evidence type="ECO:0000313" key="3">
    <source>
        <dbReference type="EMBL" id="MFD0686097.1"/>
    </source>
</evidence>
<evidence type="ECO:0000259" key="2">
    <source>
        <dbReference type="Pfam" id="PF13193"/>
    </source>
</evidence>
<evidence type="ECO:0000313" key="4">
    <source>
        <dbReference type="Proteomes" id="UP001597063"/>
    </source>
</evidence>
<dbReference type="PANTHER" id="PTHR43767:SF7">
    <property type="entry name" value="MEDIUM_LONG-CHAIN-FATTY-ACID--COA LIGASE FADD8"/>
    <property type="match status" value="1"/>
</dbReference>
<dbReference type="PROSITE" id="PS00455">
    <property type="entry name" value="AMP_BINDING"/>
    <property type="match status" value="1"/>
</dbReference>
<evidence type="ECO:0000259" key="1">
    <source>
        <dbReference type="Pfam" id="PF00501"/>
    </source>
</evidence>
<reference evidence="4" key="1">
    <citation type="journal article" date="2019" name="Int. J. Syst. Evol. Microbiol.">
        <title>The Global Catalogue of Microorganisms (GCM) 10K type strain sequencing project: providing services to taxonomists for standard genome sequencing and annotation.</title>
        <authorList>
            <consortium name="The Broad Institute Genomics Platform"/>
            <consortium name="The Broad Institute Genome Sequencing Center for Infectious Disease"/>
            <person name="Wu L."/>
            <person name="Ma J."/>
        </authorList>
    </citation>
    <scope>NUCLEOTIDE SEQUENCE [LARGE SCALE GENOMIC DNA]</scope>
    <source>
        <strain evidence="4">JCM 9371</strain>
    </source>
</reference>
<accession>A0ABW2XJF6</accession>
<dbReference type="Proteomes" id="UP001597063">
    <property type="component" value="Unassembled WGS sequence"/>
</dbReference>
<dbReference type="Pfam" id="PF00501">
    <property type="entry name" value="AMP-binding"/>
    <property type="match status" value="1"/>
</dbReference>
<dbReference type="InterPro" id="IPR050237">
    <property type="entry name" value="ATP-dep_AMP-bd_enzyme"/>
</dbReference>
<organism evidence="3 4">
    <name type="scientific">Actinomadura fibrosa</name>
    <dbReference type="NCBI Taxonomy" id="111802"/>
    <lineage>
        <taxon>Bacteria</taxon>
        <taxon>Bacillati</taxon>
        <taxon>Actinomycetota</taxon>
        <taxon>Actinomycetes</taxon>
        <taxon>Streptosporangiales</taxon>
        <taxon>Thermomonosporaceae</taxon>
        <taxon>Actinomadura</taxon>
    </lineage>
</organism>
<name>A0ABW2XJF6_9ACTN</name>
<dbReference type="SUPFAM" id="SSF56801">
    <property type="entry name" value="Acetyl-CoA synthetase-like"/>
    <property type="match status" value="1"/>
</dbReference>
<dbReference type="InterPro" id="IPR045851">
    <property type="entry name" value="AMP-bd_C_sf"/>
</dbReference>
<comment type="caution">
    <text evidence="3">The sequence shown here is derived from an EMBL/GenBank/DDBJ whole genome shotgun (WGS) entry which is preliminary data.</text>
</comment>
<sequence>MPAEPPFPHAYQPFPHAVLQALAESPGTVAFEHGDRRVTRGEVLETVGRLAGALRDAGLGPGRAVAIRTAVTPEAFAAHIAAHVLGCRVVGVRPGYPAGQLAHVLGTGVDALLADPSTLTPELAGAAGRPLPLLSLGPCSGASDLLAYAGRAHSLAIAARPDDVAALHFTSGSTGRPKGCAITYRALGAHWAWQPRAWGPAAAELAAGSGRYLLFGTLASMVVFEFLAPCLLGGGTAVIPKDDGRPLFPDALERHGITASIITVPRLCRMLDLLRDDPDRARGLRNLRALMVSGSPIGPRRLAEAAERLGPVVYQGYGQTEAGSISIMTPGEIAAHPPHALAAVGRPHPGVEITIRDDDGREVAPGATGEVYVRSPYLMAGYWGQPEETAETLRGGLLRTRDLGRLDADGFLHLTGRTRDVIMVNAMVVYAGPIERVLAGHPDVAEAYVAGAPDEDTGEAVHAFVVPAAGAVPDAGALSALVRSELGDDSVPRTVTVVHGVPEAVGGKPDKRALLRLL</sequence>
<dbReference type="RefSeq" id="WP_131756648.1">
    <property type="nucleotide sequence ID" value="NZ_CAACUY010000019.1"/>
</dbReference>
<dbReference type="CDD" id="cd04433">
    <property type="entry name" value="AFD_class_I"/>
    <property type="match status" value="1"/>
</dbReference>
<dbReference type="Pfam" id="PF13193">
    <property type="entry name" value="AMP-binding_C"/>
    <property type="match status" value="1"/>
</dbReference>
<dbReference type="PANTHER" id="PTHR43767">
    <property type="entry name" value="LONG-CHAIN-FATTY-ACID--COA LIGASE"/>
    <property type="match status" value="1"/>
</dbReference>
<dbReference type="InterPro" id="IPR000873">
    <property type="entry name" value="AMP-dep_synth/lig_dom"/>
</dbReference>
<proteinExistence type="predicted"/>
<dbReference type="InterPro" id="IPR020845">
    <property type="entry name" value="AMP-binding_CS"/>
</dbReference>
<dbReference type="InterPro" id="IPR042099">
    <property type="entry name" value="ANL_N_sf"/>
</dbReference>